<keyword evidence="3" id="KW-1185">Reference proteome</keyword>
<protein>
    <submittedName>
        <fullName evidence="2">Uncharacterized protein</fullName>
    </submittedName>
</protein>
<feature type="compositionally biased region" description="Basic and acidic residues" evidence="1">
    <location>
        <begin position="11"/>
        <end position="23"/>
    </location>
</feature>
<evidence type="ECO:0000313" key="3">
    <source>
        <dbReference type="Proteomes" id="UP001529510"/>
    </source>
</evidence>
<name>A0ABD0MNX1_CIRMR</name>
<accession>A0ABD0MNX1</accession>
<dbReference type="AlphaFoldDB" id="A0ABD0MNX1"/>
<dbReference type="EMBL" id="JAMKFB020000303">
    <property type="protein sequence ID" value="KAL0150321.1"/>
    <property type="molecule type" value="Genomic_DNA"/>
</dbReference>
<organism evidence="2 3">
    <name type="scientific">Cirrhinus mrigala</name>
    <name type="common">Mrigala</name>
    <dbReference type="NCBI Taxonomy" id="683832"/>
    <lineage>
        <taxon>Eukaryota</taxon>
        <taxon>Metazoa</taxon>
        <taxon>Chordata</taxon>
        <taxon>Craniata</taxon>
        <taxon>Vertebrata</taxon>
        <taxon>Euteleostomi</taxon>
        <taxon>Actinopterygii</taxon>
        <taxon>Neopterygii</taxon>
        <taxon>Teleostei</taxon>
        <taxon>Ostariophysi</taxon>
        <taxon>Cypriniformes</taxon>
        <taxon>Cyprinidae</taxon>
        <taxon>Labeoninae</taxon>
        <taxon>Labeonini</taxon>
        <taxon>Cirrhinus</taxon>
    </lineage>
</organism>
<evidence type="ECO:0000313" key="2">
    <source>
        <dbReference type="EMBL" id="KAL0150321.1"/>
    </source>
</evidence>
<reference evidence="2 3" key="1">
    <citation type="submission" date="2024-05" db="EMBL/GenBank/DDBJ databases">
        <title>Genome sequencing and assembly of Indian major carp, Cirrhinus mrigala (Hamilton, 1822).</title>
        <authorList>
            <person name="Mohindra V."/>
            <person name="Chowdhury L.M."/>
            <person name="Lal K."/>
            <person name="Jena J.K."/>
        </authorList>
    </citation>
    <scope>NUCLEOTIDE SEQUENCE [LARGE SCALE GENOMIC DNA]</scope>
    <source>
        <strain evidence="2">CM1030</strain>
        <tissue evidence="2">Blood</tissue>
    </source>
</reference>
<dbReference type="Proteomes" id="UP001529510">
    <property type="component" value="Unassembled WGS sequence"/>
</dbReference>
<proteinExistence type="predicted"/>
<feature type="non-terminal residue" evidence="2">
    <location>
        <position position="1"/>
    </location>
</feature>
<feature type="region of interest" description="Disordered" evidence="1">
    <location>
        <begin position="1"/>
        <end position="29"/>
    </location>
</feature>
<gene>
    <name evidence="2" type="ORF">M9458_054429</name>
</gene>
<evidence type="ECO:0000256" key="1">
    <source>
        <dbReference type="SAM" id="MobiDB-lite"/>
    </source>
</evidence>
<sequence length="53" mass="6226">KKAAPFNRPVELTDCHESGPERKSARHQRSPCHFTLHRLLHHIPDYISHHSLH</sequence>
<comment type="caution">
    <text evidence="2">The sequence shown here is derived from an EMBL/GenBank/DDBJ whole genome shotgun (WGS) entry which is preliminary data.</text>
</comment>